<name>A0ABN7A5N5_9HEMI</name>
<evidence type="ECO:0000313" key="3">
    <source>
        <dbReference type="Proteomes" id="UP001307889"/>
    </source>
</evidence>
<gene>
    <name evidence="2" type="ORF">NTJ_00328</name>
</gene>
<dbReference type="Proteomes" id="UP001307889">
    <property type="component" value="Chromosome 1"/>
</dbReference>
<evidence type="ECO:0000313" key="2">
    <source>
        <dbReference type="EMBL" id="BES87523.1"/>
    </source>
</evidence>
<sequence>MKNDDQSSCREDGQSQSDADLSKMFVNDGLLVDLSLKLSALRLPMKNGEQQRPGKIDNCVKSKRPSVIYRAEENLENFLRGLSKDELCHYLVELLLDCQNKVLQVGHNQPAESERMRVRNGRRMAMSCLPGIFKDKPPGNTKRKRQHGHVASANEADPVPQEMNNCHHCKSKCDRQVNSANLKRDKATATSDAGNSLDQDSYHQAVLKAIDTLCDLRSLFEGRHSAGIKNNEIVEPMNETGAESDVRQHLW</sequence>
<evidence type="ECO:0000256" key="1">
    <source>
        <dbReference type="SAM" id="MobiDB-lite"/>
    </source>
</evidence>
<accession>A0ABN7A5N5</accession>
<feature type="region of interest" description="Disordered" evidence="1">
    <location>
        <begin position="130"/>
        <end position="159"/>
    </location>
</feature>
<keyword evidence="3" id="KW-1185">Reference proteome</keyword>
<organism evidence="2 3">
    <name type="scientific">Nesidiocoris tenuis</name>
    <dbReference type="NCBI Taxonomy" id="355587"/>
    <lineage>
        <taxon>Eukaryota</taxon>
        <taxon>Metazoa</taxon>
        <taxon>Ecdysozoa</taxon>
        <taxon>Arthropoda</taxon>
        <taxon>Hexapoda</taxon>
        <taxon>Insecta</taxon>
        <taxon>Pterygota</taxon>
        <taxon>Neoptera</taxon>
        <taxon>Paraneoptera</taxon>
        <taxon>Hemiptera</taxon>
        <taxon>Heteroptera</taxon>
        <taxon>Panheteroptera</taxon>
        <taxon>Cimicomorpha</taxon>
        <taxon>Miridae</taxon>
        <taxon>Dicyphina</taxon>
        <taxon>Nesidiocoris</taxon>
    </lineage>
</organism>
<reference evidence="2 3" key="1">
    <citation type="submission" date="2023-09" db="EMBL/GenBank/DDBJ databases">
        <title>Nesidiocoris tenuis whole genome shotgun sequence.</title>
        <authorList>
            <person name="Shibata T."/>
            <person name="Shimoda M."/>
            <person name="Kobayashi T."/>
            <person name="Uehara T."/>
        </authorList>
    </citation>
    <scope>NUCLEOTIDE SEQUENCE [LARGE SCALE GENOMIC DNA]</scope>
    <source>
        <strain evidence="2 3">Japan</strain>
    </source>
</reference>
<proteinExistence type="predicted"/>
<protein>
    <submittedName>
        <fullName evidence="2">Uncharacterized protein</fullName>
    </submittedName>
</protein>
<dbReference type="EMBL" id="AP028909">
    <property type="protein sequence ID" value="BES87523.1"/>
    <property type="molecule type" value="Genomic_DNA"/>
</dbReference>